<reference evidence="2" key="1">
    <citation type="journal article" date="2020" name="Stud. Mycol.">
        <title>101 Dothideomycetes genomes: a test case for predicting lifestyles and emergence of pathogens.</title>
        <authorList>
            <person name="Haridas S."/>
            <person name="Albert R."/>
            <person name="Binder M."/>
            <person name="Bloem J."/>
            <person name="Labutti K."/>
            <person name="Salamov A."/>
            <person name="Andreopoulos B."/>
            <person name="Baker S."/>
            <person name="Barry K."/>
            <person name="Bills G."/>
            <person name="Bluhm B."/>
            <person name="Cannon C."/>
            <person name="Castanera R."/>
            <person name="Culley D."/>
            <person name="Daum C."/>
            <person name="Ezra D."/>
            <person name="Gonzalez J."/>
            <person name="Henrissat B."/>
            <person name="Kuo A."/>
            <person name="Liang C."/>
            <person name="Lipzen A."/>
            <person name="Lutzoni F."/>
            <person name="Magnuson J."/>
            <person name="Mondo S."/>
            <person name="Nolan M."/>
            <person name="Ohm R."/>
            <person name="Pangilinan J."/>
            <person name="Park H.-J."/>
            <person name="Ramirez L."/>
            <person name="Alfaro M."/>
            <person name="Sun H."/>
            <person name="Tritt A."/>
            <person name="Yoshinaga Y."/>
            <person name="Zwiers L.-H."/>
            <person name="Turgeon B."/>
            <person name="Goodwin S."/>
            <person name="Spatafora J."/>
            <person name="Crous P."/>
            <person name="Grigoriev I."/>
        </authorList>
    </citation>
    <scope>NUCLEOTIDE SEQUENCE</scope>
    <source>
        <strain evidence="2">CBS 480.64</strain>
    </source>
</reference>
<feature type="domain" description="Carboxylesterase type B" evidence="1">
    <location>
        <begin position="43"/>
        <end position="235"/>
    </location>
</feature>
<organism evidence="2 3">
    <name type="scientific">Piedraia hortae CBS 480.64</name>
    <dbReference type="NCBI Taxonomy" id="1314780"/>
    <lineage>
        <taxon>Eukaryota</taxon>
        <taxon>Fungi</taxon>
        <taxon>Dikarya</taxon>
        <taxon>Ascomycota</taxon>
        <taxon>Pezizomycotina</taxon>
        <taxon>Dothideomycetes</taxon>
        <taxon>Dothideomycetidae</taxon>
        <taxon>Capnodiales</taxon>
        <taxon>Piedraiaceae</taxon>
        <taxon>Piedraia</taxon>
    </lineage>
</organism>
<dbReference type="Proteomes" id="UP000799421">
    <property type="component" value="Unassembled WGS sequence"/>
</dbReference>
<dbReference type="PANTHER" id="PTHR43142">
    <property type="entry name" value="CARBOXYLIC ESTER HYDROLASE"/>
    <property type="match status" value="1"/>
</dbReference>
<dbReference type="OrthoDB" id="6846267at2759"/>
<evidence type="ECO:0000259" key="1">
    <source>
        <dbReference type="Pfam" id="PF00135"/>
    </source>
</evidence>
<dbReference type="Gene3D" id="3.40.50.1820">
    <property type="entry name" value="alpha/beta hydrolase"/>
    <property type="match status" value="2"/>
</dbReference>
<dbReference type="EMBL" id="MU005973">
    <property type="protein sequence ID" value="KAF2861294.1"/>
    <property type="molecule type" value="Genomic_DNA"/>
</dbReference>
<evidence type="ECO:0000313" key="2">
    <source>
        <dbReference type="EMBL" id="KAF2861294.1"/>
    </source>
</evidence>
<dbReference type="InterPro" id="IPR002018">
    <property type="entry name" value="CarbesteraseB"/>
</dbReference>
<protein>
    <submittedName>
        <fullName evidence="2">Alpha/beta-hydrolase</fullName>
    </submittedName>
</protein>
<dbReference type="AlphaFoldDB" id="A0A6A7C1E4"/>
<keyword evidence="2" id="KW-0378">Hydrolase</keyword>
<dbReference type="InterPro" id="IPR029058">
    <property type="entry name" value="AB_hydrolase_fold"/>
</dbReference>
<proteinExistence type="predicted"/>
<evidence type="ECO:0000313" key="3">
    <source>
        <dbReference type="Proteomes" id="UP000799421"/>
    </source>
</evidence>
<keyword evidence="3" id="KW-1185">Reference proteome</keyword>
<dbReference type="SUPFAM" id="SSF53474">
    <property type="entry name" value="alpha/beta-Hydrolases"/>
    <property type="match status" value="1"/>
</dbReference>
<dbReference type="Pfam" id="PF00135">
    <property type="entry name" value="COesterase"/>
    <property type="match status" value="1"/>
</dbReference>
<gene>
    <name evidence="2" type="ORF">K470DRAFT_281578</name>
</gene>
<dbReference type="GO" id="GO:0016787">
    <property type="term" value="F:hydrolase activity"/>
    <property type="evidence" value="ECO:0007669"/>
    <property type="project" value="UniProtKB-KW"/>
</dbReference>
<accession>A0A6A7C1E4</accession>
<dbReference type="PANTHER" id="PTHR43142:SF4">
    <property type="entry name" value="CARBOXYLIC ESTER HYDROLASE"/>
    <property type="match status" value="1"/>
</dbReference>
<name>A0A6A7C1E4_9PEZI</name>
<sequence length="501" mass="56840">MFNGYVISSTTIILCSVALQGEKCEAYRLHLKRVPFQICARALGDLQGVTIQDYANRKLVRYFGGLPYAETGTTRFCCCQPLTSGYQHGIRFTGSTSCCPQQTFYNEAPAETGEDCLQLNIHIPDEEKPPDGWPVFPKLTVVSCNMATPTKIQNFDSVFRAVVVIPAYRLNAFGFLASHELRDESGTIGNMGFWDQRLALNWTAKNIGSFGGDASKITVAVYSAGAHSTFYQLAHELYFVPDDDVLIKRPKTLDEHQKQFGELLAQLNIPSDQTPDNMQLCEFRAVSDDLFVRKDLMARINDGGSSARMKRRGVKIMNGECRDEHHLYQAWLIPASWYQAVANRLRADYPDGVVEKVIKQVDNNTNDWQACFGHLYANMQVHWLEHGFNNAFAKGGLEPGRDLLRHRIDWRATCVELPPEWGVTHTSDLAIWLWSDGLTNAEKDRLRPWNEALAKFVGGKKAEWDTHHAKQVKRLRANEMDVWLDDQWEEGVKMWKVLTAN</sequence>